<keyword evidence="1" id="KW-1133">Transmembrane helix</keyword>
<protein>
    <recommendedName>
        <fullName evidence="4">Prepilin-type N-terminal cleavage/methylation domain-containing protein</fullName>
    </recommendedName>
</protein>
<feature type="transmembrane region" description="Helical" evidence="1">
    <location>
        <begin position="12"/>
        <end position="33"/>
    </location>
</feature>
<reference evidence="2 3" key="1">
    <citation type="journal article" date="2016" name="Nat. Commun.">
        <title>Thousands of microbial genomes shed light on interconnected biogeochemical processes in an aquifer system.</title>
        <authorList>
            <person name="Anantharaman K."/>
            <person name="Brown C.T."/>
            <person name="Hug L.A."/>
            <person name="Sharon I."/>
            <person name="Castelle C.J."/>
            <person name="Probst A.J."/>
            <person name="Thomas B.C."/>
            <person name="Singh A."/>
            <person name="Wilkins M.J."/>
            <person name="Karaoz U."/>
            <person name="Brodie E.L."/>
            <person name="Williams K.H."/>
            <person name="Hubbard S.S."/>
            <person name="Banfield J.F."/>
        </authorList>
    </citation>
    <scope>NUCLEOTIDE SEQUENCE [LARGE SCALE GENOMIC DNA]</scope>
</reference>
<accession>A0A1G2M517</accession>
<dbReference type="STRING" id="1802301.A2664_01470"/>
<proteinExistence type="predicted"/>
<keyword evidence="1" id="KW-0812">Transmembrane</keyword>
<evidence type="ECO:0008006" key="4">
    <source>
        <dbReference type="Google" id="ProtNLM"/>
    </source>
</evidence>
<sequence length="205" mass="21898">MLFPFNKTQGVTVTEIVVVIAILSALVAAFGSLQSDTFFLSRVFNQGLTASYGATKVLKDIAGIIRTSEPSALGAYPIEQAATSTLTFYADVDADGVTERIRYFIASSTLYKGVIKPSGNPLAYNPASETLSSLITNVMNGTSTALFLYYDKNYDGTSAALPIPVSIANIRLIKVSVVIDPNSAQPLKAMTITTQATLRNLKDNL</sequence>
<organism evidence="2 3">
    <name type="scientific">Candidatus Taylorbacteria bacterium RIFCSPHIGHO2_01_FULL_46_22b</name>
    <dbReference type="NCBI Taxonomy" id="1802301"/>
    <lineage>
        <taxon>Bacteria</taxon>
        <taxon>Candidatus Tayloriibacteriota</taxon>
    </lineage>
</organism>
<name>A0A1G2M517_9BACT</name>
<evidence type="ECO:0000313" key="3">
    <source>
        <dbReference type="Proteomes" id="UP000178873"/>
    </source>
</evidence>
<evidence type="ECO:0000256" key="1">
    <source>
        <dbReference type="SAM" id="Phobius"/>
    </source>
</evidence>
<comment type="caution">
    <text evidence="2">The sequence shown here is derived from an EMBL/GenBank/DDBJ whole genome shotgun (WGS) entry which is preliminary data.</text>
</comment>
<dbReference type="Proteomes" id="UP000178873">
    <property type="component" value="Unassembled WGS sequence"/>
</dbReference>
<gene>
    <name evidence="2" type="ORF">A2664_01470</name>
</gene>
<evidence type="ECO:0000313" key="2">
    <source>
        <dbReference type="EMBL" id="OHA18121.1"/>
    </source>
</evidence>
<keyword evidence="1" id="KW-0472">Membrane</keyword>
<dbReference type="AlphaFoldDB" id="A0A1G2M517"/>
<dbReference type="EMBL" id="MHRF01000007">
    <property type="protein sequence ID" value="OHA18121.1"/>
    <property type="molecule type" value="Genomic_DNA"/>
</dbReference>